<dbReference type="PANTHER" id="PTHR30535">
    <property type="entry name" value="VITAMIN B12-BINDING PROTEIN"/>
    <property type="match status" value="1"/>
</dbReference>
<dbReference type="Gene3D" id="3.40.50.1980">
    <property type="entry name" value="Nitrogenase molybdenum iron protein domain"/>
    <property type="match status" value="2"/>
</dbReference>
<gene>
    <name evidence="2" type="ORF">J5Y10_11160</name>
</gene>
<keyword evidence="3" id="KW-1185">Reference proteome</keyword>
<sequence>MDDVARTLPSHPRPALPRRAVLGVAGVLAVGSARGQGAWPRTVTDVLGRRVTIKAPPRAVLLGEGFQLLNLALVHPDPVSILVGTGGELKRVDAAMDTALRRRFPALERVPELTASVGQGFPAERALALRPDLVVLSAWQANSQEMRRAVELLEGSGVPVVYVDFFQRPARNTVPGLRLLGAALGQEERAEGITAFIEERKARIAGGVAARGGEGPRVLFAAYAGRWPCCWAPGPEGSVGEFLVALRARNVAAGVVPGGGGSIPVESVLLSGAEVFIGTGTAVQGETAGLQLGGGVSPEAARASLEVVMRAPELAALPAARARRAFGLWHAFTQSAINIVAEEAMARWVRPEIFGALDPAATLAEINGRFSAFPYEGSFWTGLG</sequence>
<evidence type="ECO:0000259" key="1">
    <source>
        <dbReference type="PROSITE" id="PS50983"/>
    </source>
</evidence>
<organism evidence="2 3">
    <name type="scientific">Roseomonas indoligenes</name>
    <dbReference type="NCBI Taxonomy" id="2820811"/>
    <lineage>
        <taxon>Bacteria</taxon>
        <taxon>Pseudomonadati</taxon>
        <taxon>Pseudomonadota</taxon>
        <taxon>Alphaproteobacteria</taxon>
        <taxon>Acetobacterales</taxon>
        <taxon>Roseomonadaceae</taxon>
        <taxon>Roseomonas</taxon>
    </lineage>
</organism>
<dbReference type="Pfam" id="PF01497">
    <property type="entry name" value="Peripla_BP_2"/>
    <property type="match status" value="1"/>
</dbReference>
<name>A0A940MYE9_9PROT</name>
<protein>
    <submittedName>
        <fullName evidence="2">ABC transporter substrate-binding protein</fullName>
    </submittedName>
</protein>
<dbReference type="InterPro" id="IPR050902">
    <property type="entry name" value="ABC_Transporter_SBP"/>
</dbReference>
<accession>A0A940MYE9</accession>
<dbReference type="Proteomes" id="UP000677537">
    <property type="component" value="Unassembled WGS sequence"/>
</dbReference>
<dbReference type="PROSITE" id="PS50983">
    <property type="entry name" value="FE_B12_PBP"/>
    <property type="match status" value="1"/>
</dbReference>
<comment type="caution">
    <text evidence="2">The sequence shown here is derived from an EMBL/GenBank/DDBJ whole genome shotgun (WGS) entry which is preliminary data.</text>
</comment>
<dbReference type="SUPFAM" id="SSF53807">
    <property type="entry name" value="Helical backbone' metal receptor"/>
    <property type="match status" value="1"/>
</dbReference>
<evidence type="ECO:0000313" key="2">
    <source>
        <dbReference type="EMBL" id="MBP0493335.1"/>
    </source>
</evidence>
<dbReference type="EMBL" id="JAGIZA010000005">
    <property type="protein sequence ID" value="MBP0493335.1"/>
    <property type="molecule type" value="Genomic_DNA"/>
</dbReference>
<evidence type="ECO:0000313" key="3">
    <source>
        <dbReference type="Proteomes" id="UP000677537"/>
    </source>
</evidence>
<dbReference type="RefSeq" id="WP_209373537.1">
    <property type="nucleotide sequence ID" value="NZ_JAGIZA010000005.1"/>
</dbReference>
<feature type="domain" description="Fe/B12 periplasmic-binding" evidence="1">
    <location>
        <begin position="58"/>
        <end position="357"/>
    </location>
</feature>
<proteinExistence type="predicted"/>
<reference evidence="2" key="1">
    <citation type="submission" date="2021-03" db="EMBL/GenBank/DDBJ databases">
        <authorList>
            <person name="So Y."/>
        </authorList>
    </citation>
    <scope>NUCLEOTIDE SEQUENCE</scope>
    <source>
        <strain evidence="2">SG15</strain>
    </source>
</reference>
<dbReference type="PANTHER" id="PTHR30535:SF34">
    <property type="entry name" value="MOLYBDATE-BINDING PROTEIN MOLA"/>
    <property type="match status" value="1"/>
</dbReference>
<dbReference type="InterPro" id="IPR002491">
    <property type="entry name" value="ABC_transptr_periplasmic_BD"/>
</dbReference>
<dbReference type="AlphaFoldDB" id="A0A940MYE9"/>